<keyword evidence="4" id="KW-1185">Reference proteome</keyword>
<evidence type="ECO:0000313" key="4">
    <source>
        <dbReference type="Proteomes" id="UP001146120"/>
    </source>
</evidence>
<dbReference type="GO" id="GO:0031213">
    <property type="term" value="C:RSF complex"/>
    <property type="evidence" value="ECO:0007669"/>
    <property type="project" value="InterPro"/>
</dbReference>
<feature type="region of interest" description="Disordered" evidence="1">
    <location>
        <begin position="423"/>
        <end position="510"/>
    </location>
</feature>
<dbReference type="PANTHER" id="PTHR14296:SF3">
    <property type="entry name" value="DIKAR, ISOFORM F"/>
    <property type="match status" value="1"/>
</dbReference>
<feature type="non-terminal residue" evidence="3">
    <location>
        <position position="1"/>
    </location>
</feature>
<feature type="compositionally biased region" description="Basic and acidic residues" evidence="1">
    <location>
        <begin position="423"/>
        <end position="474"/>
    </location>
</feature>
<dbReference type="PANTHER" id="PTHR14296">
    <property type="entry name" value="REMODELING AND SPACING FACTOR 1"/>
    <property type="match status" value="1"/>
</dbReference>
<accession>A0AAV2ZG43</accession>
<evidence type="ECO:0000259" key="2">
    <source>
        <dbReference type="Pfam" id="PF23450"/>
    </source>
</evidence>
<comment type="caution">
    <text evidence="3">The sequence shown here is derived from an EMBL/GenBank/DDBJ whole genome shotgun (WGS) entry which is preliminary data.</text>
</comment>
<feature type="domain" description="Uncharacterized bromodomain-containing protein 10 helical" evidence="2">
    <location>
        <begin position="79"/>
        <end position="169"/>
    </location>
</feature>
<evidence type="ECO:0000256" key="1">
    <source>
        <dbReference type="SAM" id="MobiDB-lite"/>
    </source>
</evidence>
<dbReference type="GO" id="GO:0006355">
    <property type="term" value="P:regulation of DNA-templated transcription"/>
    <property type="evidence" value="ECO:0007669"/>
    <property type="project" value="InterPro"/>
</dbReference>
<gene>
    <name evidence="3" type="ORF">N0F65_006998</name>
</gene>
<dbReference type="EMBL" id="DAKRPA010000004">
    <property type="protein sequence ID" value="DBA04996.1"/>
    <property type="molecule type" value="Genomic_DNA"/>
</dbReference>
<evidence type="ECO:0000313" key="3">
    <source>
        <dbReference type="EMBL" id="DBA04996.1"/>
    </source>
</evidence>
<dbReference type="Pfam" id="PF23450">
    <property type="entry name" value="KIAA2026_hel"/>
    <property type="match status" value="1"/>
</dbReference>
<organism evidence="3 4">
    <name type="scientific">Lagenidium giganteum</name>
    <dbReference type="NCBI Taxonomy" id="4803"/>
    <lineage>
        <taxon>Eukaryota</taxon>
        <taxon>Sar</taxon>
        <taxon>Stramenopiles</taxon>
        <taxon>Oomycota</taxon>
        <taxon>Peronosporomycetes</taxon>
        <taxon>Pythiales</taxon>
        <taxon>Pythiaceae</taxon>
    </lineage>
</organism>
<proteinExistence type="predicted"/>
<reference evidence="3" key="2">
    <citation type="journal article" date="2023" name="Microbiol Resour">
        <title>Decontamination and Annotation of the Draft Genome Sequence of the Oomycete Lagenidium giganteum ARSEF 373.</title>
        <authorList>
            <person name="Morgan W.R."/>
            <person name="Tartar A."/>
        </authorList>
    </citation>
    <scope>NUCLEOTIDE SEQUENCE</scope>
    <source>
        <strain evidence="3">ARSEF 373</strain>
    </source>
</reference>
<feature type="region of interest" description="Disordered" evidence="1">
    <location>
        <begin position="176"/>
        <end position="199"/>
    </location>
</feature>
<protein>
    <recommendedName>
        <fullName evidence="2">Uncharacterized bromodomain-containing protein 10 helical domain-containing protein</fullName>
    </recommendedName>
</protein>
<sequence length="510" mass="59556">KAATTAVSKGKKATASKATRKPRATANGAAAKKRSVRTMEHKIAENEPMSKPFYVERGNEWNATDIDFDDLAVLRRMWELPAACHILWLLQNPLKLRFSNTLLEFEAALLNPATSTLLEDVFTKLLLKKSERECLTAGIGLKYEWWNKQLREYYVSMYDKWYALLRKAGEKVPDAFLGSDDDDDDDTSSTENGRATPEIDQELTDDEWMTLDILKARLEALGEECPLRHKSFTDLSAELRCKVLLNLCEAVMDDPANTEYVRLMEEDDLRVEPFGRDRVGNLYFFFPQFYEERRIYRLDVTDNSWALWAKGDESFRAMLKAMRDMRGRRLRGEQELINHLEVILEQMAEEAVEKAKQLEKLTRKAILEAIPRKRSMRLQVKQLEQIEQQREEQQKTEDLTPEELAERKRTELLKKVEREAEKEAKKLQQEQREREAAAQEREQRRQRRLEQEKQEQAQQQKLEEARKRQEEARKLRAQQRQAQDISSAEDENGNDSVEEDNPAADTQAPE</sequence>
<feature type="compositionally biased region" description="Basic residues" evidence="1">
    <location>
        <begin position="9"/>
        <end position="23"/>
    </location>
</feature>
<dbReference type="InterPro" id="IPR028938">
    <property type="entry name" value="Rsf1-like"/>
</dbReference>
<dbReference type="Proteomes" id="UP001146120">
    <property type="component" value="Unassembled WGS sequence"/>
</dbReference>
<reference evidence="3" key="1">
    <citation type="submission" date="2022-11" db="EMBL/GenBank/DDBJ databases">
        <authorList>
            <person name="Morgan W.R."/>
            <person name="Tartar A."/>
        </authorList>
    </citation>
    <scope>NUCLEOTIDE SEQUENCE</scope>
    <source>
        <strain evidence="3">ARSEF 373</strain>
    </source>
</reference>
<feature type="region of interest" description="Disordered" evidence="1">
    <location>
        <begin position="1"/>
        <end position="37"/>
    </location>
</feature>
<dbReference type="AlphaFoldDB" id="A0AAV2ZG43"/>
<dbReference type="InterPro" id="IPR056522">
    <property type="entry name" value="KIAA2026_hel"/>
</dbReference>
<name>A0AAV2ZG43_9STRA</name>
<feature type="compositionally biased region" description="Acidic residues" evidence="1">
    <location>
        <begin position="179"/>
        <end position="188"/>
    </location>
</feature>
<feature type="compositionally biased region" description="Acidic residues" evidence="1">
    <location>
        <begin position="487"/>
        <end position="502"/>
    </location>
</feature>